<reference evidence="3" key="3">
    <citation type="submission" date="2016-03" db="UniProtKB">
        <authorList>
            <consortium name="EnsemblProtists"/>
        </authorList>
    </citation>
    <scope>IDENTIFICATION</scope>
</reference>
<protein>
    <recommendedName>
        <fullName evidence="5">Protein FAM32A</fullName>
    </recommendedName>
</protein>
<dbReference type="PANTHER" id="PTHR13282:SF6">
    <property type="entry name" value="PROTEIN FAM32A"/>
    <property type="match status" value="1"/>
</dbReference>
<sequence length="105" mass="12040">MRGAAGIDSARSRNATMQEKKKLKKDTKAGNEVVETKESKSTKQDLDDDGRTAYERKWDEQLQKLEQRRAKENAKKSHRQRVDEFNERLSKLSEHNDVPRVAGGA</sequence>
<name>L1JIP8_GUITC</name>
<feature type="region of interest" description="Disordered" evidence="1">
    <location>
        <begin position="1"/>
        <end position="51"/>
    </location>
</feature>
<dbReference type="GeneID" id="17304977"/>
<dbReference type="InterPro" id="IPR013865">
    <property type="entry name" value="FAM32A"/>
</dbReference>
<proteinExistence type="predicted"/>
<evidence type="ECO:0008006" key="5">
    <source>
        <dbReference type="Google" id="ProtNLM"/>
    </source>
</evidence>
<dbReference type="RefSeq" id="XP_005835336.1">
    <property type="nucleotide sequence ID" value="XM_005835279.1"/>
</dbReference>
<dbReference type="EMBL" id="JH992986">
    <property type="protein sequence ID" value="EKX48356.1"/>
    <property type="molecule type" value="Genomic_DNA"/>
</dbReference>
<accession>L1JIP8</accession>
<feature type="compositionally biased region" description="Basic and acidic residues" evidence="1">
    <location>
        <begin position="68"/>
        <end position="98"/>
    </location>
</feature>
<reference evidence="4" key="2">
    <citation type="submission" date="2012-11" db="EMBL/GenBank/DDBJ databases">
        <authorList>
            <person name="Kuo A."/>
            <person name="Curtis B.A."/>
            <person name="Tanifuji G."/>
            <person name="Burki F."/>
            <person name="Gruber A."/>
            <person name="Irimia M."/>
            <person name="Maruyama S."/>
            <person name="Arias M.C."/>
            <person name="Ball S.G."/>
            <person name="Gile G.H."/>
            <person name="Hirakawa Y."/>
            <person name="Hopkins J.F."/>
            <person name="Rensing S.A."/>
            <person name="Schmutz J."/>
            <person name="Symeonidi A."/>
            <person name="Elias M."/>
            <person name="Eveleigh R.J."/>
            <person name="Herman E.K."/>
            <person name="Klute M.J."/>
            <person name="Nakayama T."/>
            <person name="Obornik M."/>
            <person name="Reyes-Prieto A."/>
            <person name="Armbrust E.V."/>
            <person name="Aves S.J."/>
            <person name="Beiko R.G."/>
            <person name="Coutinho P."/>
            <person name="Dacks J.B."/>
            <person name="Durnford D.G."/>
            <person name="Fast N.M."/>
            <person name="Green B.R."/>
            <person name="Grisdale C."/>
            <person name="Hempe F."/>
            <person name="Henrissat B."/>
            <person name="Hoppner M.P."/>
            <person name="Ishida K.-I."/>
            <person name="Kim E."/>
            <person name="Koreny L."/>
            <person name="Kroth P.G."/>
            <person name="Liu Y."/>
            <person name="Malik S.-B."/>
            <person name="Maier U.G."/>
            <person name="McRose D."/>
            <person name="Mock T."/>
            <person name="Neilson J.A."/>
            <person name="Onodera N.T."/>
            <person name="Poole A.M."/>
            <person name="Pritham E.J."/>
            <person name="Richards T.A."/>
            <person name="Rocap G."/>
            <person name="Roy S.W."/>
            <person name="Sarai C."/>
            <person name="Schaack S."/>
            <person name="Shirato S."/>
            <person name="Slamovits C.H."/>
            <person name="Spencer D.F."/>
            <person name="Suzuki S."/>
            <person name="Worden A.Z."/>
            <person name="Zauner S."/>
            <person name="Barry K."/>
            <person name="Bell C."/>
            <person name="Bharti A.K."/>
            <person name="Crow J.A."/>
            <person name="Grimwood J."/>
            <person name="Kramer R."/>
            <person name="Lindquist E."/>
            <person name="Lucas S."/>
            <person name="Salamov A."/>
            <person name="McFadden G.I."/>
            <person name="Lane C.E."/>
            <person name="Keeling P.J."/>
            <person name="Gray M.W."/>
            <person name="Grigoriev I.V."/>
            <person name="Archibald J.M."/>
        </authorList>
    </citation>
    <scope>NUCLEOTIDE SEQUENCE</scope>
    <source>
        <strain evidence="4">CCMP2712</strain>
    </source>
</reference>
<evidence type="ECO:0000313" key="3">
    <source>
        <dbReference type="EnsemblProtists" id="EKX48356"/>
    </source>
</evidence>
<evidence type="ECO:0000313" key="4">
    <source>
        <dbReference type="Proteomes" id="UP000011087"/>
    </source>
</evidence>
<feature type="compositionally biased region" description="Basic and acidic residues" evidence="1">
    <location>
        <begin position="26"/>
        <end position="51"/>
    </location>
</feature>
<gene>
    <name evidence="2" type="ORF">GUITHDRAFT_105964</name>
</gene>
<keyword evidence="4" id="KW-1185">Reference proteome</keyword>
<organism evidence="2">
    <name type="scientific">Guillardia theta (strain CCMP2712)</name>
    <name type="common">Cryptophyte</name>
    <dbReference type="NCBI Taxonomy" id="905079"/>
    <lineage>
        <taxon>Eukaryota</taxon>
        <taxon>Cryptophyceae</taxon>
        <taxon>Pyrenomonadales</taxon>
        <taxon>Geminigeraceae</taxon>
        <taxon>Guillardia</taxon>
    </lineage>
</organism>
<dbReference type="OMA" id="VQEFNQY"/>
<dbReference type="KEGG" id="gtt:GUITHDRAFT_105964"/>
<dbReference type="OrthoDB" id="205403at2759"/>
<dbReference type="GO" id="GO:0005730">
    <property type="term" value="C:nucleolus"/>
    <property type="evidence" value="ECO:0007669"/>
    <property type="project" value="TreeGrafter"/>
</dbReference>
<evidence type="ECO:0000256" key="1">
    <source>
        <dbReference type="SAM" id="MobiDB-lite"/>
    </source>
</evidence>
<reference evidence="2 4" key="1">
    <citation type="journal article" date="2012" name="Nature">
        <title>Algal genomes reveal evolutionary mosaicism and the fate of nucleomorphs.</title>
        <authorList>
            <consortium name="DOE Joint Genome Institute"/>
            <person name="Curtis B.A."/>
            <person name="Tanifuji G."/>
            <person name="Burki F."/>
            <person name="Gruber A."/>
            <person name="Irimia M."/>
            <person name="Maruyama S."/>
            <person name="Arias M.C."/>
            <person name="Ball S.G."/>
            <person name="Gile G.H."/>
            <person name="Hirakawa Y."/>
            <person name="Hopkins J.F."/>
            <person name="Kuo A."/>
            <person name="Rensing S.A."/>
            <person name="Schmutz J."/>
            <person name="Symeonidi A."/>
            <person name="Elias M."/>
            <person name="Eveleigh R.J."/>
            <person name="Herman E.K."/>
            <person name="Klute M.J."/>
            <person name="Nakayama T."/>
            <person name="Obornik M."/>
            <person name="Reyes-Prieto A."/>
            <person name="Armbrust E.V."/>
            <person name="Aves S.J."/>
            <person name="Beiko R.G."/>
            <person name="Coutinho P."/>
            <person name="Dacks J.B."/>
            <person name="Durnford D.G."/>
            <person name="Fast N.M."/>
            <person name="Green B.R."/>
            <person name="Grisdale C.J."/>
            <person name="Hempel F."/>
            <person name="Henrissat B."/>
            <person name="Hoppner M.P."/>
            <person name="Ishida K."/>
            <person name="Kim E."/>
            <person name="Koreny L."/>
            <person name="Kroth P.G."/>
            <person name="Liu Y."/>
            <person name="Malik S.B."/>
            <person name="Maier U.G."/>
            <person name="McRose D."/>
            <person name="Mock T."/>
            <person name="Neilson J.A."/>
            <person name="Onodera N.T."/>
            <person name="Poole A.M."/>
            <person name="Pritham E.J."/>
            <person name="Richards T.A."/>
            <person name="Rocap G."/>
            <person name="Roy S.W."/>
            <person name="Sarai C."/>
            <person name="Schaack S."/>
            <person name="Shirato S."/>
            <person name="Slamovits C.H."/>
            <person name="Spencer D.F."/>
            <person name="Suzuki S."/>
            <person name="Worden A.Z."/>
            <person name="Zauner S."/>
            <person name="Barry K."/>
            <person name="Bell C."/>
            <person name="Bharti A.K."/>
            <person name="Crow J.A."/>
            <person name="Grimwood J."/>
            <person name="Kramer R."/>
            <person name="Lindquist E."/>
            <person name="Lucas S."/>
            <person name="Salamov A."/>
            <person name="McFadden G.I."/>
            <person name="Lane C.E."/>
            <person name="Keeling P.J."/>
            <person name="Gray M.W."/>
            <person name="Grigoriev I.V."/>
            <person name="Archibald J.M."/>
        </authorList>
    </citation>
    <scope>NUCLEOTIDE SEQUENCE</scope>
    <source>
        <strain evidence="2 4">CCMP2712</strain>
    </source>
</reference>
<dbReference type="PANTHER" id="PTHR13282">
    <property type="entry name" value="PROTEIN FAM32A"/>
    <property type="match status" value="1"/>
</dbReference>
<dbReference type="EnsemblProtists" id="EKX48356">
    <property type="protein sequence ID" value="EKX48356"/>
    <property type="gene ID" value="GUITHDRAFT_105964"/>
</dbReference>
<dbReference type="STRING" id="905079.L1JIP8"/>
<dbReference type="HOGENOM" id="CLU_098435_3_0_1"/>
<dbReference type="PaxDb" id="55529-EKX48356"/>
<dbReference type="AlphaFoldDB" id="L1JIP8"/>
<dbReference type="eggNOG" id="KOG3410">
    <property type="taxonomic scope" value="Eukaryota"/>
</dbReference>
<dbReference type="Proteomes" id="UP000011087">
    <property type="component" value="Unassembled WGS sequence"/>
</dbReference>
<feature type="region of interest" description="Disordered" evidence="1">
    <location>
        <begin position="68"/>
        <end position="105"/>
    </location>
</feature>
<evidence type="ECO:0000313" key="2">
    <source>
        <dbReference type="EMBL" id="EKX48356.1"/>
    </source>
</evidence>